<comment type="caution">
    <text evidence="4">The sequence shown here is derived from an EMBL/GenBank/DDBJ whole genome shotgun (WGS) entry which is preliminary data.</text>
</comment>
<dbReference type="GeneID" id="39982030"/>
<sequence>MSVFGIDFGNLNSTVAITRHGGVDIVTNEVSKRETTTIVSFVENERFIGEQGVDRYVRNAQNTVFLLKRFIGMHMDDPHLNAERRFLTCEVKGDESGRLMFGVNYCGNMTYFYPEQVLAMLLQRLRVYVNVAATTDPKVPADARDCVLTVPCYYTAEQRRLMLQACEIAGLNCLSLVNDTTAAGIDYGIFRGSSLGETEAEGQVVGILDIGYGTTVFSVAKFWRGHLKVLARTFDRHLGTRDVDYELFKHMVEEVKTKYHVDVTSNKRASLRLLQACERLKYLLSGNQVAQLHVENIMDIDVNISSFQRSKMEELSAELLERFKAVVKRGFDECGVPPAKFHSIEMIGGGCRIPMFKQATEELLGRTPNFTLNASETAARGAAITAAVFSPKFKVREFVVSDIPTYPIKLGYYMENANSTSSVPFLPDINKVVTVLGPNDHYPKVLEITFKRPGGFKLYAFYDNESPRVKENMPLEQFVIGEWEIGTPRKDSTATEVRVCVRLQPNGLVTIDSAVSVEVYEVEEPATEDDDKKKDSSKNTNDGANEETEGEKKVPEKVMVKKQKQRRVELSVTPRLDIVGFPPSMVLLFQKQEQEMHDRDLLLTKTRESKNELESYILDNRPRIAEGGVLAEYVTKDQQAKFVQLCNEYENWLYDDGADADLAAYQERVNTLREIGDSASARRLNYEDVTFALTTFKNDVNKARESALQAIGKMEHITEEELRAAAATCDEALAWAEREVGKYLQAPKTAAPTITRAMLQEKLHSVAEGVRAVVQRPAPPKPKEEKKKSTEEKKSAGSGNEEAAEGNPSQASAENEEARKGDDNLD</sequence>
<evidence type="ECO:0000313" key="4">
    <source>
        <dbReference type="EMBL" id="ORC92730.1"/>
    </source>
</evidence>
<accession>A0A1X0P8H2</accession>
<dbReference type="AlphaFoldDB" id="A0A1X0P8H2"/>
<feature type="compositionally biased region" description="Basic and acidic residues" evidence="3">
    <location>
        <begin position="816"/>
        <end position="826"/>
    </location>
</feature>
<dbReference type="SUPFAM" id="SSF100934">
    <property type="entry name" value="Heat shock protein 70kD (HSP70), C-terminal subdomain"/>
    <property type="match status" value="1"/>
</dbReference>
<proteinExistence type="predicted"/>
<feature type="region of interest" description="Disordered" evidence="3">
    <location>
        <begin position="522"/>
        <end position="558"/>
    </location>
</feature>
<dbReference type="InterPro" id="IPR029048">
    <property type="entry name" value="HSP70_C_sf"/>
</dbReference>
<dbReference type="STRING" id="67003.A0A1X0P8H2"/>
<dbReference type="InterPro" id="IPR013126">
    <property type="entry name" value="Hsp_70_fam"/>
</dbReference>
<keyword evidence="1" id="KW-0547">Nucleotide-binding</keyword>
<dbReference type="Proteomes" id="UP000192257">
    <property type="component" value="Unassembled WGS sequence"/>
</dbReference>
<protein>
    <submittedName>
        <fullName evidence="4">Heat shock protein</fullName>
    </submittedName>
</protein>
<dbReference type="Gene3D" id="2.60.34.10">
    <property type="entry name" value="Substrate Binding Domain Of DNAk, Chain A, domain 1"/>
    <property type="match status" value="1"/>
</dbReference>
<dbReference type="PANTHER" id="PTHR45639">
    <property type="entry name" value="HSC70CB, ISOFORM G-RELATED"/>
    <property type="match status" value="1"/>
</dbReference>
<dbReference type="Gene3D" id="3.30.420.40">
    <property type="match status" value="2"/>
</dbReference>
<dbReference type="GO" id="GO:0140662">
    <property type="term" value="F:ATP-dependent protein folding chaperone"/>
    <property type="evidence" value="ECO:0007669"/>
    <property type="project" value="InterPro"/>
</dbReference>
<evidence type="ECO:0000256" key="1">
    <source>
        <dbReference type="ARBA" id="ARBA00022741"/>
    </source>
</evidence>
<gene>
    <name evidence="4" type="ORF">TM35_000034830</name>
</gene>
<keyword evidence="5" id="KW-1185">Reference proteome</keyword>
<dbReference type="FunFam" id="3.90.640.10:FF:000004">
    <property type="entry name" value="Heat shock 70 kDa protein 4"/>
    <property type="match status" value="1"/>
</dbReference>
<evidence type="ECO:0000313" key="5">
    <source>
        <dbReference type="Proteomes" id="UP000192257"/>
    </source>
</evidence>
<dbReference type="EMBL" id="NBCO01000003">
    <property type="protein sequence ID" value="ORC92730.1"/>
    <property type="molecule type" value="Genomic_DNA"/>
</dbReference>
<reference evidence="4 5" key="1">
    <citation type="submission" date="2017-03" db="EMBL/GenBank/DDBJ databases">
        <title>An alternative strategy for trypanosome survival in the mammalian bloodstream revealed through genome and transcriptome analysis of the ubiquitous bovine parasite Trypanosoma (Megatrypanum) theileri.</title>
        <authorList>
            <person name="Kelly S."/>
            <person name="Ivens A."/>
            <person name="Mott A."/>
            <person name="O'Neill E."/>
            <person name="Emms D."/>
            <person name="Macleod O."/>
            <person name="Voorheis P."/>
            <person name="Matthews J."/>
            <person name="Matthews K."/>
            <person name="Carrington M."/>
        </authorList>
    </citation>
    <scope>NUCLEOTIDE SEQUENCE [LARGE SCALE GENOMIC DNA]</scope>
    <source>
        <strain evidence="4">Edinburgh</strain>
    </source>
</reference>
<dbReference type="FunFam" id="1.20.1270.10:FF:000002">
    <property type="entry name" value="Heat shock 70 kDa protein 4"/>
    <property type="match status" value="1"/>
</dbReference>
<evidence type="ECO:0000256" key="2">
    <source>
        <dbReference type="ARBA" id="ARBA00022840"/>
    </source>
</evidence>
<dbReference type="SUPFAM" id="SSF100920">
    <property type="entry name" value="Heat shock protein 70kD (HSP70), peptide-binding domain"/>
    <property type="match status" value="1"/>
</dbReference>
<dbReference type="Gene3D" id="1.20.1270.10">
    <property type="match status" value="1"/>
</dbReference>
<name>A0A1X0P8H2_9TRYP</name>
<dbReference type="Gene3D" id="3.90.640.10">
    <property type="entry name" value="Actin, Chain A, domain 4"/>
    <property type="match status" value="1"/>
</dbReference>
<dbReference type="RefSeq" id="XP_028886796.1">
    <property type="nucleotide sequence ID" value="XM_029022250.1"/>
</dbReference>
<dbReference type="OrthoDB" id="434160at2759"/>
<feature type="region of interest" description="Disordered" evidence="3">
    <location>
        <begin position="770"/>
        <end position="826"/>
    </location>
</feature>
<dbReference type="GO" id="GO:0005524">
    <property type="term" value="F:ATP binding"/>
    <property type="evidence" value="ECO:0007669"/>
    <property type="project" value="UniProtKB-KW"/>
</dbReference>
<dbReference type="InterPro" id="IPR029047">
    <property type="entry name" value="HSP70_peptide-bd_sf"/>
</dbReference>
<dbReference type="FunFam" id="3.30.420.40:FF:000171">
    <property type="entry name" value="Heat shock 70 kDa protein 4"/>
    <property type="match status" value="2"/>
</dbReference>
<evidence type="ECO:0000256" key="3">
    <source>
        <dbReference type="SAM" id="MobiDB-lite"/>
    </source>
</evidence>
<keyword evidence="4" id="KW-0346">Stress response</keyword>
<dbReference type="Gene3D" id="3.30.30.30">
    <property type="match status" value="1"/>
</dbReference>
<dbReference type="InterPro" id="IPR043129">
    <property type="entry name" value="ATPase_NBD"/>
</dbReference>
<feature type="compositionally biased region" description="Basic and acidic residues" evidence="3">
    <location>
        <begin position="781"/>
        <end position="795"/>
    </location>
</feature>
<dbReference type="PANTHER" id="PTHR45639:SF4">
    <property type="entry name" value="HSC70CB, ISOFORM G"/>
    <property type="match status" value="1"/>
</dbReference>
<dbReference type="VEuPathDB" id="TriTrypDB:TM35_000034830"/>
<dbReference type="Pfam" id="PF00012">
    <property type="entry name" value="HSP70"/>
    <property type="match status" value="1"/>
</dbReference>
<dbReference type="SUPFAM" id="SSF53067">
    <property type="entry name" value="Actin-like ATPase domain"/>
    <property type="match status" value="2"/>
</dbReference>
<dbReference type="GO" id="GO:0005829">
    <property type="term" value="C:cytosol"/>
    <property type="evidence" value="ECO:0007669"/>
    <property type="project" value="TreeGrafter"/>
</dbReference>
<dbReference type="PRINTS" id="PR00301">
    <property type="entry name" value="HEATSHOCK70"/>
</dbReference>
<organism evidence="4 5">
    <name type="scientific">Trypanosoma theileri</name>
    <dbReference type="NCBI Taxonomy" id="67003"/>
    <lineage>
        <taxon>Eukaryota</taxon>
        <taxon>Discoba</taxon>
        <taxon>Euglenozoa</taxon>
        <taxon>Kinetoplastea</taxon>
        <taxon>Metakinetoplastina</taxon>
        <taxon>Trypanosomatida</taxon>
        <taxon>Trypanosomatidae</taxon>
        <taxon>Trypanosoma</taxon>
    </lineage>
</organism>
<dbReference type="GO" id="GO:0005634">
    <property type="term" value="C:nucleus"/>
    <property type="evidence" value="ECO:0007669"/>
    <property type="project" value="TreeGrafter"/>
</dbReference>
<keyword evidence="2" id="KW-0067">ATP-binding</keyword>
<dbReference type="CDD" id="cd11732">
    <property type="entry name" value="ASKHA_NBD_HSP70_HSP105-110-like"/>
    <property type="match status" value="1"/>
</dbReference>